<feature type="region of interest" description="Disordered" evidence="5">
    <location>
        <begin position="304"/>
        <end position="339"/>
    </location>
</feature>
<gene>
    <name evidence="6" type="ORF">CNAG_04721</name>
</gene>
<comment type="subcellular location">
    <subcellularLocation>
        <location evidence="1">Cytoplasm</location>
    </subcellularLocation>
</comment>
<accession>J9VST3</accession>
<dbReference type="GeneID" id="23888105"/>
<dbReference type="KEGG" id="cng:CNAG_04721"/>
<evidence type="ECO:0000313" key="6">
    <source>
        <dbReference type="EMBL" id="AFR97497.2"/>
    </source>
</evidence>
<dbReference type="InterPro" id="IPR010334">
    <property type="entry name" value="Dcp1"/>
</dbReference>
<dbReference type="HOGENOM" id="CLU_037533_0_0_1"/>
<feature type="region of interest" description="Disordered" evidence="5">
    <location>
        <begin position="390"/>
        <end position="438"/>
    </location>
</feature>
<evidence type="ECO:0000256" key="1">
    <source>
        <dbReference type="ARBA" id="ARBA00004496"/>
    </source>
</evidence>
<dbReference type="EMBL" id="CP003829">
    <property type="protein sequence ID" value="AFR97497.2"/>
    <property type="molecule type" value="Genomic_DNA"/>
</dbReference>
<feature type="compositionally biased region" description="Polar residues" evidence="5">
    <location>
        <begin position="404"/>
        <end position="438"/>
    </location>
</feature>
<dbReference type="GO" id="GO:0003729">
    <property type="term" value="F:mRNA binding"/>
    <property type="evidence" value="ECO:0007669"/>
    <property type="project" value="TreeGrafter"/>
</dbReference>
<protein>
    <submittedName>
        <fullName evidence="6">Uncharacterized protein</fullName>
    </submittedName>
</protein>
<organism evidence="6 7">
    <name type="scientific">Cryptococcus neoformans (strain H99 / ATCC 208821 / CBS 10515 / FGSC 9487)</name>
    <name type="common">Cryptococcus neoformans var. grubii serotype A</name>
    <dbReference type="NCBI Taxonomy" id="235443"/>
    <lineage>
        <taxon>Eukaryota</taxon>
        <taxon>Fungi</taxon>
        <taxon>Dikarya</taxon>
        <taxon>Basidiomycota</taxon>
        <taxon>Agaricomycotina</taxon>
        <taxon>Tremellomycetes</taxon>
        <taxon>Tremellales</taxon>
        <taxon>Cryptococcaceae</taxon>
        <taxon>Cryptococcus</taxon>
        <taxon>Cryptococcus neoformans species complex</taxon>
    </lineage>
</organism>
<dbReference type="GO" id="GO:0000932">
    <property type="term" value="C:P-body"/>
    <property type="evidence" value="ECO:0007669"/>
    <property type="project" value="TreeGrafter"/>
</dbReference>
<dbReference type="Pfam" id="PF06058">
    <property type="entry name" value="DCP1"/>
    <property type="match status" value="1"/>
</dbReference>
<evidence type="ECO:0000256" key="4">
    <source>
        <dbReference type="ARBA" id="ARBA00022664"/>
    </source>
</evidence>
<dbReference type="GO" id="GO:0008047">
    <property type="term" value="F:enzyme activator activity"/>
    <property type="evidence" value="ECO:0007669"/>
    <property type="project" value="InterPro"/>
</dbReference>
<dbReference type="GO" id="GO:0006397">
    <property type="term" value="P:mRNA processing"/>
    <property type="evidence" value="ECO:0007669"/>
    <property type="project" value="UniProtKB-KW"/>
</dbReference>
<evidence type="ECO:0000256" key="2">
    <source>
        <dbReference type="ARBA" id="ARBA00008778"/>
    </source>
</evidence>
<name>J9VST3_CRYN9</name>
<dbReference type="Proteomes" id="UP000010091">
    <property type="component" value="Chromosome 10"/>
</dbReference>
<keyword evidence="4" id="KW-0507">mRNA processing</keyword>
<dbReference type="Gene3D" id="2.30.29.30">
    <property type="entry name" value="Pleckstrin-homology domain (PH domain)/Phosphotyrosine-binding domain (PTB)"/>
    <property type="match status" value="1"/>
</dbReference>
<proteinExistence type="inferred from homology"/>
<keyword evidence="3" id="KW-0963">Cytoplasm</keyword>
<dbReference type="GO" id="GO:0000290">
    <property type="term" value="P:deadenylation-dependent decapping of nuclear-transcribed mRNA"/>
    <property type="evidence" value="ECO:0007669"/>
    <property type="project" value="InterPro"/>
</dbReference>
<comment type="similarity">
    <text evidence="2">Belongs to the DCP1 family.</text>
</comment>
<evidence type="ECO:0000256" key="3">
    <source>
        <dbReference type="ARBA" id="ARBA00022490"/>
    </source>
</evidence>
<keyword evidence="7" id="KW-1185">Reference proteome</keyword>
<feature type="compositionally biased region" description="Low complexity" evidence="5">
    <location>
        <begin position="150"/>
        <end position="165"/>
    </location>
</feature>
<feature type="region of interest" description="Disordered" evidence="5">
    <location>
        <begin position="141"/>
        <end position="165"/>
    </location>
</feature>
<dbReference type="SUPFAM" id="SSF50729">
    <property type="entry name" value="PH domain-like"/>
    <property type="match status" value="1"/>
</dbReference>
<dbReference type="GO" id="GO:0031087">
    <property type="term" value="P:deadenylation-independent decapping of nuclear-transcribed mRNA"/>
    <property type="evidence" value="ECO:0007669"/>
    <property type="project" value="TreeGrafter"/>
</dbReference>
<dbReference type="PANTHER" id="PTHR16290:SF0">
    <property type="entry name" value="DECAPPING PROTEIN 1, ISOFORM A"/>
    <property type="match status" value="1"/>
</dbReference>
<sequence length="539" mass="58652">MASRSPTDDQRLLDFRNATNFRSVKRADPSIIAILETSVYSVIYHYDERSGRWEKQKQEGPLFVVKREKSPEYLLYMLNRQTVKNPAIPLVPGEMKLTALDDGMLQVARRGDKTRIGVWFSEGHELVQKFRTTILGIVGEPSKRPEASFSPTPQAPQSAPSTAAPAEDGLSKLFAGLMKPPTAQPSVLQQSISSQQDNVCPASVAVPVNQPIIPHPVPAPTLAPVPPLTQPTMNIQASVSVPLSFAASPVAAPPSALLPEPAAALAPVASEPAKYETADDLLASILGTAPPAPIAKPSLIAQQTVPQQPPAAPAQYRQVSPLSYGSAPTPIHQGSSPVRTYTPQQQAYGQQANEYLTSPVQQPVLTETHVRKSSKIGDATFAQAAQAAAANSALTHTPPMHALSPNSRYPASNDQAQAEGQSHARSYSQTSQRCSGYQLDQPTRRAYQRMSTPSSYRNGAESRAVMAEAMVDAIVHKEENDDARIWGIELDAKKRKLEFRRRLVDLMMTDEMFVDNVWVAYLERMSAIRSSNNGQWNEG</sequence>
<evidence type="ECO:0000256" key="5">
    <source>
        <dbReference type="SAM" id="MobiDB-lite"/>
    </source>
</evidence>
<dbReference type="OrthoDB" id="440673at2759"/>
<dbReference type="RefSeq" id="XP_012051986.1">
    <property type="nucleotide sequence ID" value="XM_012196596.1"/>
</dbReference>
<evidence type="ECO:0000313" key="7">
    <source>
        <dbReference type="Proteomes" id="UP000010091"/>
    </source>
</evidence>
<dbReference type="AlphaFoldDB" id="J9VST3"/>
<dbReference type="PANTHER" id="PTHR16290">
    <property type="entry name" value="TRANSCRIPTION FACTOR SMIF DECAPPING ENZYME DCP1"/>
    <property type="match status" value="1"/>
</dbReference>
<dbReference type="VEuPathDB" id="FungiDB:CNAG_04721"/>
<reference evidence="6 7" key="1">
    <citation type="journal article" date="2014" name="PLoS Genet.">
        <title>Analysis of the genome and transcriptome of Cryptococcus neoformans var. grubii reveals complex RNA expression and microevolution leading to virulence attenuation.</title>
        <authorList>
            <person name="Janbon G."/>
            <person name="Ormerod K.L."/>
            <person name="Paulet D."/>
            <person name="Byrnes E.J.III."/>
            <person name="Yadav V."/>
            <person name="Chatterjee G."/>
            <person name="Mullapudi N."/>
            <person name="Hon C.C."/>
            <person name="Billmyre R.B."/>
            <person name="Brunel F."/>
            <person name="Bahn Y.S."/>
            <person name="Chen W."/>
            <person name="Chen Y."/>
            <person name="Chow E.W."/>
            <person name="Coppee J.Y."/>
            <person name="Floyd-Averette A."/>
            <person name="Gaillardin C."/>
            <person name="Gerik K.J."/>
            <person name="Goldberg J."/>
            <person name="Gonzalez-Hilarion S."/>
            <person name="Gujja S."/>
            <person name="Hamlin J.L."/>
            <person name="Hsueh Y.P."/>
            <person name="Ianiri G."/>
            <person name="Jones S."/>
            <person name="Kodira C.D."/>
            <person name="Kozubowski L."/>
            <person name="Lam W."/>
            <person name="Marra M."/>
            <person name="Mesner L.D."/>
            <person name="Mieczkowski P.A."/>
            <person name="Moyrand F."/>
            <person name="Nielsen K."/>
            <person name="Proux C."/>
            <person name="Rossignol T."/>
            <person name="Schein J.E."/>
            <person name="Sun S."/>
            <person name="Wollschlaeger C."/>
            <person name="Wood I.A."/>
            <person name="Zeng Q."/>
            <person name="Neuveglise C."/>
            <person name="Newlon C.S."/>
            <person name="Perfect J.R."/>
            <person name="Lodge J.K."/>
            <person name="Idnurm A."/>
            <person name="Stajich J.E."/>
            <person name="Kronstad J.W."/>
            <person name="Sanyal K."/>
            <person name="Heitman J."/>
            <person name="Fraser J.A."/>
            <person name="Cuomo C.A."/>
            <person name="Dietrich F.S."/>
        </authorList>
    </citation>
    <scope>NUCLEOTIDE SEQUENCE [LARGE SCALE GENOMIC DNA]</scope>
    <source>
        <strain evidence="7">H99 / ATCC 208821 / CBS 10515 / FGSC 9487</strain>
    </source>
</reference>
<dbReference type="InterPro" id="IPR011993">
    <property type="entry name" value="PH-like_dom_sf"/>
</dbReference>